<sequence length="87" mass="9695">MKVGIITHVNCPCGHRGSIVERIYDDGQSHWYRATLEGLSDTGHYQGADRLFADNTPACEACGRSLSPEDVDSSEFMTRQIRKHAEV</sequence>
<protein>
    <submittedName>
        <fullName evidence="1">Uncharacterized protein</fullName>
    </submittedName>
</protein>
<proteinExistence type="predicted"/>
<dbReference type="AlphaFoldDB" id="A0AA37I8Z5"/>
<dbReference type="Proteomes" id="UP001055111">
    <property type="component" value="Unassembled WGS sequence"/>
</dbReference>
<accession>A0AA37I8Z5</accession>
<reference evidence="1" key="1">
    <citation type="submission" date="2022-09" db="EMBL/GenBank/DDBJ databases">
        <title>Isolation and characterization of 3-chlorobenzoate degrading bacteria from soils in Shizuoka.</title>
        <authorList>
            <person name="Ifat A."/>
            <person name="Ogawa N."/>
            <person name="Kimbara K."/>
            <person name="Moriuchi R."/>
            <person name="Dohra H."/>
            <person name="Shintani M."/>
        </authorList>
    </citation>
    <scope>NUCLEOTIDE SEQUENCE</scope>
    <source>
        <strain evidence="1">19CS4-2</strain>
    </source>
</reference>
<dbReference type="EMBL" id="BPUS01000003">
    <property type="protein sequence ID" value="GJH24998.1"/>
    <property type="molecule type" value="Genomic_DNA"/>
</dbReference>
<name>A0AA37I8Z5_9BURK</name>
<organism evidence="1 2">
    <name type="scientific">Caballeronia novacaledonica</name>
    <dbReference type="NCBI Taxonomy" id="1544861"/>
    <lineage>
        <taxon>Bacteria</taxon>
        <taxon>Pseudomonadati</taxon>
        <taxon>Pseudomonadota</taxon>
        <taxon>Betaproteobacteria</taxon>
        <taxon>Burkholderiales</taxon>
        <taxon>Burkholderiaceae</taxon>
        <taxon>Caballeronia</taxon>
    </lineage>
</organism>
<gene>
    <name evidence="1" type="ORF">CBA19CS42_10800</name>
</gene>
<evidence type="ECO:0000313" key="1">
    <source>
        <dbReference type="EMBL" id="GJH24998.1"/>
    </source>
</evidence>
<evidence type="ECO:0000313" key="2">
    <source>
        <dbReference type="Proteomes" id="UP001055111"/>
    </source>
</evidence>
<comment type="caution">
    <text evidence="1">The sequence shown here is derived from an EMBL/GenBank/DDBJ whole genome shotgun (WGS) entry which is preliminary data.</text>
</comment>
<dbReference type="RefSeq" id="WP_238211527.1">
    <property type="nucleotide sequence ID" value="NZ_BPUS01000003.1"/>
</dbReference>